<dbReference type="PROSITE" id="PS51201">
    <property type="entry name" value="RCK_N"/>
    <property type="match status" value="1"/>
</dbReference>
<dbReference type="InterPro" id="IPR036291">
    <property type="entry name" value="NAD(P)-bd_dom_sf"/>
</dbReference>
<accession>A0A645DGS6</accession>
<dbReference type="InterPro" id="IPR006037">
    <property type="entry name" value="RCK_C"/>
</dbReference>
<evidence type="ECO:0000256" key="2">
    <source>
        <dbReference type="ARBA" id="ARBA00023065"/>
    </source>
</evidence>
<dbReference type="PROSITE" id="PS51202">
    <property type="entry name" value="RCK_C"/>
    <property type="match status" value="1"/>
</dbReference>
<dbReference type="InterPro" id="IPR036721">
    <property type="entry name" value="RCK_C_sf"/>
</dbReference>
<dbReference type="EMBL" id="VSSQ01036074">
    <property type="protein sequence ID" value="MPM88457.1"/>
    <property type="molecule type" value="Genomic_DNA"/>
</dbReference>
<feature type="domain" description="RCK N-terminal" evidence="3">
    <location>
        <begin position="1"/>
        <end position="113"/>
    </location>
</feature>
<dbReference type="Gene3D" id="3.30.70.1450">
    <property type="entry name" value="Regulator of K+ conductance, C-terminal domain"/>
    <property type="match status" value="1"/>
</dbReference>
<evidence type="ECO:0000259" key="4">
    <source>
        <dbReference type="PROSITE" id="PS51202"/>
    </source>
</evidence>
<evidence type="ECO:0000256" key="1">
    <source>
        <dbReference type="ARBA" id="ARBA00022448"/>
    </source>
</evidence>
<keyword evidence="2" id="KW-0406">Ion transport</keyword>
<dbReference type="AlphaFoldDB" id="A0A645DGS6"/>
<name>A0A645DGS6_9ZZZZ</name>
<dbReference type="InterPro" id="IPR003148">
    <property type="entry name" value="RCK_N"/>
</dbReference>
<sequence>MVGGGRIAHYLTSILSNMGVAVKLVERKDDRCRVLAEAFPRSLVICGDGTDQEMLESEHFTSTDAFVALTDRDEDNLIISLYALQRGISKAIAKCNRQNYAGIAHSAGLDSVISPKLITASYILQLVRGMRSSKGSVMKALYQIADGKAEAMEFTVLPGTRGLGTPIHRLDLKKGVLIAAIIHNGKVTIPEGSSSITKGDTVIIVSRDQSILELNDIFASPPDGPVAGA</sequence>
<protein>
    <submittedName>
        <fullName evidence="5">Trk system potassium uptake protein TrkA</fullName>
    </submittedName>
</protein>
<dbReference type="InterPro" id="IPR050721">
    <property type="entry name" value="Trk_Ktr_HKT_K-transport"/>
</dbReference>
<dbReference type="GO" id="GO:0008324">
    <property type="term" value="F:monoatomic cation transmembrane transporter activity"/>
    <property type="evidence" value="ECO:0007669"/>
    <property type="project" value="InterPro"/>
</dbReference>
<dbReference type="Gene3D" id="3.40.50.720">
    <property type="entry name" value="NAD(P)-binding Rossmann-like Domain"/>
    <property type="match status" value="1"/>
</dbReference>
<dbReference type="PANTHER" id="PTHR43833">
    <property type="entry name" value="POTASSIUM CHANNEL PROTEIN 2-RELATED-RELATED"/>
    <property type="match status" value="1"/>
</dbReference>
<evidence type="ECO:0000313" key="5">
    <source>
        <dbReference type="EMBL" id="MPM88457.1"/>
    </source>
</evidence>
<proteinExistence type="predicted"/>
<dbReference type="GO" id="GO:0006813">
    <property type="term" value="P:potassium ion transport"/>
    <property type="evidence" value="ECO:0007669"/>
    <property type="project" value="InterPro"/>
</dbReference>
<gene>
    <name evidence="5" type="primary">trkA_43</name>
    <name evidence="5" type="ORF">SDC9_135561</name>
</gene>
<dbReference type="SUPFAM" id="SSF116726">
    <property type="entry name" value="TrkA C-terminal domain-like"/>
    <property type="match status" value="1"/>
</dbReference>
<reference evidence="5" key="1">
    <citation type="submission" date="2019-08" db="EMBL/GenBank/DDBJ databases">
        <authorList>
            <person name="Kucharzyk K."/>
            <person name="Murdoch R.W."/>
            <person name="Higgins S."/>
            <person name="Loffler F."/>
        </authorList>
    </citation>
    <scope>NUCLEOTIDE SEQUENCE</scope>
</reference>
<dbReference type="Pfam" id="PF02080">
    <property type="entry name" value="TrkA_C"/>
    <property type="match status" value="1"/>
</dbReference>
<organism evidence="5">
    <name type="scientific">bioreactor metagenome</name>
    <dbReference type="NCBI Taxonomy" id="1076179"/>
    <lineage>
        <taxon>unclassified sequences</taxon>
        <taxon>metagenomes</taxon>
        <taxon>ecological metagenomes</taxon>
    </lineage>
</organism>
<dbReference type="SUPFAM" id="SSF51735">
    <property type="entry name" value="NAD(P)-binding Rossmann-fold domains"/>
    <property type="match status" value="1"/>
</dbReference>
<dbReference type="Pfam" id="PF02254">
    <property type="entry name" value="TrkA_N"/>
    <property type="match status" value="1"/>
</dbReference>
<keyword evidence="1" id="KW-0813">Transport</keyword>
<evidence type="ECO:0000259" key="3">
    <source>
        <dbReference type="PROSITE" id="PS51201"/>
    </source>
</evidence>
<dbReference type="PANTHER" id="PTHR43833:SF5">
    <property type="entry name" value="TRK SYSTEM POTASSIUM UPTAKE PROTEIN TRKA"/>
    <property type="match status" value="1"/>
</dbReference>
<comment type="caution">
    <text evidence="5">The sequence shown here is derived from an EMBL/GenBank/DDBJ whole genome shotgun (WGS) entry which is preliminary data.</text>
</comment>
<feature type="domain" description="RCK C-terminal" evidence="4">
    <location>
        <begin position="139"/>
        <end position="220"/>
    </location>
</feature>